<comment type="catalytic activity">
    <reaction evidence="1">
        <text>7-aminomethyl-7-carbaguanine + 2 NADP(+) = 7-cyano-7-carbaguanine + 2 NADPH + 3 H(+)</text>
        <dbReference type="Rhea" id="RHEA:13409"/>
        <dbReference type="ChEBI" id="CHEBI:15378"/>
        <dbReference type="ChEBI" id="CHEBI:45075"/>
        <dbReference type="ChEBI" id="CHEBI:57783"/>
        <dbReference type="ChEBI" id="CHEBI:58349"/>
        <dbReference type="ChEBI" id="CHEBI:58703"/>
        <dbReference type="EC" id="1.7.1.13"/>
    </reaction>
</comment>
<feature type="active site" description="Proton donor" evidence="1">
    <location>
        <position position="196"/>
    </location>
</feature>
<dbReference type="InterPro" id="IPR050084">
    <property type="entry name" value="NADPH_dep_7-cyano-7-deazaG_red"/>
</dbReference>
<evidence type="ECO:0000259" key="2">
    <source>
        <dbReference type="Pfam" id="PF14819"/>
    </source>
</evidence>
<dbReference type="PANTHER" id="PTHR34354">
    <property type="entry name" value="NADPH-DEPENDENT 7-CYANO-7-DEAZAGUANINE REDUCTASE"/>
    <property type="match status" value="1"/>
</dbReference>
<comment type="subcellular location">
    <subcellularLocation>
        <location evidence="1">Cytoplasm</location>
    </subcellularLocation>
</comment>
<comment type="similarity">
    <text evidence="1">Belongs to the GTP cyclohydrolase I family. QueF type 2 subfamily.</text>
</comment>
<dbReference type="GO" id="GO:0005737">
    <property type="term" value="C:cytoplasm"/>
    <property type="evidence" value="ECO:0007669"/>
    <property type="project" value="UniProtKB-SubCell"/>
</dbReference>
<feature type="domain" description="NADPH-dependent 7-cyano-7-deazaguanine reductase N-terminal" evidence="2">
    <location>
        <begin position="21"/>
        <end position="131"/>
    </location>
</feature>
<dbReference type="InterPro" id="IPR029139">
    <property type="entry name" value="QueF_N"/>
</dbReference>
<dbReference type="InterPro" id="IPR016428">
    <property type="entry name" value="QueF_type2"/>
</dbReference>
<dbReference type="Gene3D" id="3.30.1130.10">
    <property type="match status" value="2"/>
</dbReference>
<dbReference type="AlphaFoldDB" id="A0A377WP82"/>
<gene>
    <name evidence="1 3" type="primary">queF</name>
    <name evidence="3" type="ORF">NCTC8849_04968</name>
</gene>
<dbReference type="InterPro" id="IPR043133">
    <property type="entry name" value="GTP-CH-I_C/QueF"/>
</dbReference>
<dbReference type="PIRSF" id="PIRSF004750">
    <property type="entry name" value="Nitrile_oxidored_YqcD_prd"/>
    <property type="match status" value="1"/>
</dbReference>
<comment type="function">
    <text evidence="1">Catalyzes the NADPH-dependent reduction of 7-cyano-7-deazaguanine (preQ0) to 7-aminomethyl-7-deazaguanine (preQ1).</text>
</comment>
<protein>
    <recommendedName>
        <fullName evidence="1">NADPH-dependent 7-cyano-7-deazaguanine reductase</fullName>
        <ecNumber evidence="1">1.7.1.13</ecNumber>
    </recommendedName>
    <alternativeName>
        <fullName evidence="1">7-cyano-7-carbaguanine reductase</fullName>
    </alternativeName>
    <alternativeName>
        <fullName evidence="1">NADPH-dependent nitrile oxidoreductase</fullName>
    </alternativeName>
    <alternativeName>
        <fullName evidence="1">PreQ(0) reductase</fullName>
    </alternativeName>
</protein>
<comment type="pathway">
    <text evidence="1">tRNA modification; tRNA-queuosine biosynthesis.</text>
</comment>
<evidence type="ECO:0000256" key="1">
    <source>
        <dbReference type="HAMAP-Rule" id="MF_00817"/>
    </source>
</evidence>
<comment type="caution">
    <text evidence="1">Lacks conserved residue(s) required for the propagation of feature annotation.</text>
</comment>
<feature type="binding site" evidence="1">
    <location>
        <begin position="90"/>
        <end position="91"/>
    </location>
    <ligand>
        <name>NADPH</name>
        <dbReference type="ChEBI" id="CHEBI:57783"/>
    </ligand>
</feature>
<keyword evidence="1 3" id="KW-0560">Oxidoreductase</keyword>
<dbReference type="Proteomes" id="UP000254799">
    <property type="component" value="Unassembled WGS sequence"/>
</dbReference>
<dbReference type="Pfam" id="PF14819">
    <property type="entry name" value="QueF_N"/>
    <property type="match status" value="1"/>
</dbReference>
<dbReference type="PANTHER" id="PTHR34354:SF1">
    <property type="entry name" value="NADPH-DEPENDENT 7-CYANO-7-DEAZAGUANINE REDUCTASE"/>
    <property type="match status" value="1"/>
</dbReference>
<dbReference type="UniPathway" id="UPA00392"/>
<keyword evidence="1" id="KW-0521">NADP</keyword>
<organism evidence="3 4">
    <name type="scientific">Klebsiella pneumoniae</name>
    <dbReference type="NCBI Taxonomy" id="573"/>
    <lineage>
        <taxon>Bacteria</taxon>
        <taxon>Pseudomonadati</taxon>
        <taxon>Pseudomonadota</taxon>
        <taxon>Gammaproteobacteria</taxon>
        <taxon>Enterobacterales</taxon>
        <taxon>Enterobacteriaceae</taxon>
        <taxon>Klebsiella/Raoultella group</taxon>
        <taxon>Klebsiella</taxon>
        <taxon>Klebsiella pneumoniae complex</taxon>
    </lineage>
</organism>
<proteinExistence type="inferred from homology"/>
<sequence length="311" mass="34405">MSSYDNHQALAGLTLGKSTDYRDTYDASLLQGVPRSLNRDPLGLHADNLPFHGADIWTLYELSWLNGKGLPQVAVGHVELPDTSLNLVESKSFKLYLNSFNQTRFASWQDVAETLTRDLSACAQGKVKVSLYRLDEVEGQPIARLHGTCIDDQDIEIDNYQFSADYLQGAASGKIVEETLVSHLLKSNCLITHQPDWGSVQIQYRGRKSTASSSCAIWFRSATITNSMSSASNVSLTIFSVFCQPESLSVYARYTRRGGLDINPWRSNGDFSPPPAASPVNNKQFHNLRAFRRAQGCGNAVRRAIVITGRP</sequence>
<feature type="active site" description="Thioimide intermediate" evidence="1">
    <location>
        <position position="189"/>
    </location>
</feature>
<dbReference type="EMBL" id="UGLC01000002">
    <property type="protein sequence ID" value="STT56319.1"/>
    <property type="molecule type" value="Genomic_DNA"/>
</dbReference>
<reference evidence="3 4" key="1">
    <citation type="submission" date="2018-06" db="EMBL/GenBank/DDBJ databases">
        <authorList>
            <consortium name="Pathogen Informatics"/>
            <person name="Doyle S."/>
        </authorList>
    </citation>
    <scope>NUCLEOTIDE SEQUENCE [LARGE SCALE GENOMIC DNA]</scope>
    <source>
        <strain evidence="3 4">NCTC8849</strain>
    </source>
</reference>
<feature type="binding site" evidence="1">
    <location>
        <begin position="257"/>
        <end position="258"/>
    </location>
    <ligand>
        <name>NADPH</name>
        <dbReference type="ChEBI" id="CHEBI:57783"/>
    </ligand>
</feature>
<keyword evidence="1" id="KW-0963">Cytoplasm</keyword>
<accession>A0A377WP82</accession>
<evidence type="ECO:0000313" key="3">
    <source>
        <dbReference type="EMBL" id="STT56319.1"/>
    </source>
</evidence>
<keyword evidence="1" id="KW-0671">Queuosine biosynthesis</keyword>
<dbReference type="HAMAP" id="MF_00817">
    <property type="entry name" value="QueF_type2"/>
    <property type="match status" value="1"/>
</dbReference>
<comment type="subunit">
    <text evidence="1">Homodimer.</text>
</comment>
<evidence type="ECO:0000313" key="4">
    <source>
        <dbReference type="Proteomes" id="UP000254799"/>
    </source>
</evidence>
<name>A0A377WP82_KLEPN</name>
<dbReference type="NCBIfam" id="TIGR03138">
    <property type="entry name" value="QueF"/>
    <property type="match status" value="1"/>
</dbReference>
<dbReference type="EC" id="1.7.1.13" evidence="1"/>
<dbReference type="GO" id="GO:0008616">
    <property type="term" value="P:tRNA queuosine(34) biosynthetic process"/>
    <property type="evidence" value="ECO:0007669"/>
    <property type="project" value="UniProtKB-UniRule"/>
</dbReference>
<feature type="binding site" evidence="1">
    <location>
        <begin position="88"/>
        <end position="90"/>
    </location>
    <ligand>
        <name>substrate</name>
    </ligand>
</feature>
<dbReference type="GO" id="GO:0033739">
    <property type="term" value="F:preQ1 synthase activity"/>
    <property type="evidence" value="ECO:0007669"/>
    <property type="project" value="UniProtKB-UniRule"/>
</dbReference>